<comment type="cofactor">
    <cofactor evidence="3">
        <name>Zn(2+)</name>
        <dbReference type="ChEBI" id="CHEBI:29105"/>
    </cofactor>
    <text evidence="3">Binds 2 Zn(2+) ions per subunit. One is catalytic and the other provides a structural contribution.</text>
</comment>
<dbReference type="Gene3D" id="3.20.20.70">
    <property type="entry name" value="Aldolase class I"/>
    <property type="match status" value="1"/>
</dbReference>
<keyword evidence="3" id="KW-0862">Zinc</keyword>
<dbReference type="AlphaFoldDB" id="A0A7V3YFT9"/>
<accession>A0A7V3YFT9</accession>
<evidence type="ECO:0000256" key="2">
    <source>
        <dbReference type="PIRSR" id="PIRSR001359-2"/>
    </source>
</evidence>
<dbReference type="GO" id="GO:0008270">
    <property type="term" value="F:zinc ion binding"/>
    <property type="evidence" value="ECO:0007669"/>
    <property type="project" value="InterPro"/>
</dbReference>
<dbReference type="InterPro" id="IPR000771">
    <property type="entry name" value="FBA_II"/>
</dbReference>
<dbReference type="PANTHER" id="PTHR30304">
    <property type="entry name" value="D-TAGATOSE-1,6-BISPHOSPHATE ALDOLASE"/>
    <property type="match status" value="1"/>
</dbReference>
<dbReference type="InterPro" id="IPR013785">
    <property type="entry name" value="Aldolase_TIM"/>
</dbReference>
<feature type="binding site" evidence="2">
    <location>
        <position position="180"/>
    </location>
    <ligand>
        <name>dihydroxyacetone phosphate</name>
        <dbReference type="ChEBI" id="CHEBI:57642"/>
    </ligand>
</feature>
<dbReference type="PANTHER" id="PTHR30304:SF0">
    <property type="entry name" value="D-TAGATOSE-1,6-BISPHOSPHATE ALDOLASE SUBUNIT GATY-RELATED"/>
    <property type="match status" value="1"/>
</dbReference>
<proteinExistence type="predicted"/>
<feature type="active site" description="Proton donor" evidence="1">
    <location>
        <position position="82"/>
    </location>
</feature>
<dbReference type="NCBIfam" id="TIGR00167">
    <property type="entry name" value="cbbA"/>
    <property type="match status" value="1"/>
</dbReference>
<dbReference type="GO" id="GO:0005975">
    <property type="term" value="P:carbohydrate metabolic process"/>
    <property type="evidence" value="ECO:0007669"/>
    <property type="project" value="InterPro"/>
</dbReference>
<dbReference type="EMBL" id="DTFV01000043">
    <property type="protein sequence ID" value="HGI30250.1"/>
    <property type="molecule type" value="Genomic_DNA"/>
</dbReference>
<reference evidence="4" key="1">
    <citation type="journal article" date="2020" name="mSystems">
        <title>Genome- and Community-Level Interaction Insights into Carbon Utilization and Element Cycling Functions of Hydrothermarchaeota in Hydrothermal Sediment.</title>
        <authorList>
            <person name="Zhou Z."/>
            <person name="Liu Y."/>
            <person name="Xu W."/>
            <person name="Pan J."/>
            <person name="Luo Z.H."/>
            <person name="Li M."/>
        </authorList>
    </citation>
    <scope>NUCLEOTIDE SEQUENCE [LARGE SCALE GENOMIC DNA]</scope>
    <source>
        <strain evidence="4">SpSt-747</strain>
    </source>
</reference>
<feature type="binding site" evidence="3">
    <location>
        <position position="179"/>
    </location>
    <ligand>
        <name>Zn(2+)</name>
        <dbReference type="ChEBI" id="CHEBI:29105"/>
        <label>1</label>
        <note>catalytic</note>
    </ligand>
</feature>
<evidence type="ECO:0000256" key="3">
    <source>
        <dbReference type="PIRSR" id="PIRSR001359-3"/>
    </source>
</evidence>
<dbReference type="PIRSF" id="PIRSF001359">
    <property type="entry name" value="F_bP_aldolase_II"/>
    <property type="match status" value="1"/>
</dbReference>
<evidence type="ECO:0000256" key="1">
    <source>
        <dbReference type="PIRSR" id="PIRSR001359-1"/>
    </source>
</evidence>
<feature type="binding site" evidence="3">
    <location>
        <position position="207"/>
    </location>
    <ligand>
        <name>Zn(2+)</name>
        <dbReference type="ChEBI" id="CHEBI:29105"/>
        <label>1</label>
        <note>catalytic</note>
    </ligand>
</feature>
<feature type="binding site" evidence="3">
    <location>
        <position position="104"/>
    </location>
    <ligand>
        <name>Zn(2+)</name>
        <dbReference type="ChEBI" id="CHEBI:29105"/>
        <label>2</label>
    </ligand>
</feature>
<dbReference type="SUPFAM" id="SSF51569">
    <property type="entry name" value="Aldolase"/>
    <property type="match status" value="1"/>
</dbReference>
<comment type="caution">
    <text evidence="4">The sequence shown here is derived from an EMBL/GenBank/DDBJ whole genome shotgun (WGS) entry which is preliminary data.</text>
</comment>
<feature type="binding site" evidence="3">
    <location>
        <position position="134"/>
    </location>
    <ligand>
        <name>Zn(2+)</name>
        <dbReference type="ChEBI" id="CHEBI:29105"/>
        <label>2</label>
    </ligand>
</feature>
<dbReference type="Pfam" id="PF01116">
    <property type="entry name" value="F_bP_aldolase"/>
    <property type="match status" value="1"/>
</dbReference>
<protein>
    <submittedName>
        <fullName evidence="4">Class II fructose-bisphosphate aldolase</fullName>
    </submittedName>
</protein>
<evidence type="ECO:0000313" key="4">
    <source>
        <dbReference type="EMBL" id="HGI30250.1"/>
    </source>
</evidence>
<dbReference type="CDD" id="cd00947">
    <property type="entry name" value="TBP_aldolase_IIB"/>
    <property type="match status" value="1"/>
</dbReference>
<feature type="binding site" evidence="2">
    <location>
        <begin position="208"/>
        <end position="210"/>
    </location>
    <ligand>
        <name>dihydroxyacetone phosphate</name>
        <dbReference type="ChEBI" id="CHEBI:57642"/>
    </ligand>
</feature>
<dbReference type="InterPro" id="IPR050246">
    <property type="entry name" value="Class_II_FBP_aldolase"/>
</dbReference>
<feature type="binding site" evidence="2">
    <location>
        <begin position="229"/>
        <end position="232"/>
    </location>
    <ligand>
        <name>dihydroxyacetone phosphate</name>
        <dbReference type="ChEBI" id="CHEBI:57642"/>
    </ligand>
</feature>
<keyword evidence="3" id="KW-0479">Metal-binding</keyword>
<dbReference type="GO" id="GO:0016832">
    <property type="term" value="F:aldehyde-lyase activity"/>
    <property type="evidence" value="ECO:0007669"/>
    <property type="project" value="InterPro"/>
</dbReference>
<sequence length="283" mass="31401">MPLVPSSVLLCLAEEGNFALPAFNVPVPEFILWILEEGERLRAPVIIQVAPVEYQTLDIRMFYGALLLLSERFSIPFAFHLDHAHRVEEVLCALRNGCSSVMIDGSRLPFKENVSVTRDVVALAHPLGVLVEGELGKVGGLEGDEDDDNDDAFTSPEEAEEFARRTSVDLLAVAVGTRHGFYDRTPELQLDLIEEIRHRTRLPLVLHGGSGTPQEELQKAVARGVRKINFSTALRAEYLQAFRSFVEEHPGDVAVHKMLPSLAFRVKEVVRECIVASLAQGRV</sequence>
<feature type="binding site" evidence="3">
    <location>
        <position position="83"/>
    </location>
    <ligand>
        <name>Zn(2+)</name>
        <dbReference type="ChEBI" id="CHEBI:29105"/>
        <label>1</label>
        <note>catalytic</note>
    </ligand>
</feature>
<dbReference type="PROSITE" id="PS00806">
    <property type="entry name" value="ALDOLASE_CLASS_II_2"/>
    <property type="match status" value="1"/>
</dbReference>
<organism evidence="4">
    <name type="scientific">Candidatus Caldatribacterium californiense</name>
    <dbReference type="NCBI Taxonomy" id="1454726"/>
    <lineage>
        <taxon>Bacteria</taxon>
        <taxon>Pseudomonadati</taxon>
        <taxon>Atribacterota</taxon>
        <taxon>Atribacteria</taxon>
        <taxon>Atribacterales</taxon>
        <taxon>Candidatus Caldatribacteriaceae</taxon>
        <taxon>Candidatus Caldatribacterium</taxon>
    </lineage>
</organism>
<name>A0A7V3YFT9_9BACT</name>
<gene>
    <name evidence="4" type="ORF">ENV30_02905</name>
</gene>